<evidence type="ECO:0000313" key="2">
    <source>
        <dbReference type="Proteomes" id="UP000235388"/>
    </source>
</evidence>
<comment type="caution">
    <text evidence="1">The sequence shown here is derived from an EMBL/GenBank/DDBJ whole genome shotgun (WGS) entry which is preliminary data.</text>
</comment>
<reference evidence="1 2" key="1">
    <citation type="submission" date="2017-11" db="EMBL/GenBank/DDBJ databases">
        <title>De novo assembly and phasing of dikaryotic genomes from two isolates of Puccinia coronata f. sp. avenae, the causal agent of oat crown rust.</title>
        <authorList>
            <person name="Miller M.E."/>
            <person name="Zhang Y."/>
            <person name="Omidvar V."/>
            <person name="Sperschneider J."/>
            <person name="Schwessinger B."/>
            <person name="Raley C."/>
            <person name="Palmer J.M."/>
            <person name="Garnica D."/>
            <person name="Upadhyaya N."/>
            <person name="Rathjen J."/>
            <person name="Taylor J.M."/>
            <person name="Park R.F."/>
            <person name="Dodds P.N."/>
            <person name="Hirsch C.D."/>
            <person name="Kianian S.F."/>
            <person name="Figueroa M."/>
        </authorList>
    </citation>
    <scope>NUCLEOTIDE SEQUENCE [LARGE SCALE GENOMIC DNA]</scope>
    <source>
        <strain evidence="1">12NC29</strain>
    </source>
</reference>
<keyword evidence="2" id="KW-1185">Reference proteome</keyword>
<dbReference type="EMBL" id="PGCJ01000118">
    <property type="protein sequence ID" value="PLW46547.1"/>
    <property type="molecule type" value="Genomic_DNA"/>
</dbReference>
<proteinExistence type="predicted"/>
<evidence type="ECO:0000313" key="1">
    <source>
        <dbReference type="EMBL" id="PLW46547.1"/>
    </source>
</evidence>
<protein>
    <submittedName>
        <fullName evidence="1">Uncharacterized protein</fullName>
    </submittedName>
</protein>
<dbReference type="Proteomes" id="UP000235388">
    <property type="component" value="Unassembled WGS sequence"/>
</dbReference>
<dbReference type="AlphaFoldDB" id="A0A2N5V964"/>
<accession>A0A2N5V964</accession>
<organism evidence="1 2">
    <name type="scientific">Puccinia coronata f. sp. avenae</name>
    <dbReference type="NCBI Taxonomy" id="200324"/>
    <lineage>
        <taxon>Eukaryota</taxon>
        <taxon>Fungi</taxon>
        <taxon>Dikarya</taxon>
        <taxon>Basidiomycota</taxon>
        <taxon>Pucciniomycotina</taxon>
        <taxon>Pucciniomycetes</taxon>
        <taxon>Pucciniales</taxon>
        <taxon>Pucciniaceae</taxon>
        <taxon>Puccinia</taxon>
    </lineage>
</organism>
<sequence length="96" mass="10669">MFTFPSPACLLEEYVVTKQQVDFGLYGLAIGMPNISDLPLEILELVFSHLFSTPPERDLTSLPLQQRPEDGRPFLGTITGAPLRLTGLSRLGRRVI</sequence>
<name>A0A2N5V964_9BASI</name>
<gene>
    <name evidence="1" type="ORF">PCANC_08503</name>
</gene>